<feature type="transmembrane region" description="Helical" evidence="21">
    <location>
        <begin position="2331"/>
        <end position="2356"/>
    </location>
</feature>
<dbReference type="Gene3D" id="1.25.10.30">
    <property type="entry name" value="IP3 receptor type 1 binding core, RIH domain"/>
    <property type="match status" value="1"/>
</dbReference>
<keyword evidence="14 21" id="KW-0472">Membrane</keyword>
<dbReference type="Gene3D" id="1.10.287.70">
    <property type="match status" value="1"/>
</dbReference>
<keyword evidence="12 21" id="KW-1133">Transmembrane helix</keyword>
<dbReference type="SUPFAM" id="SSF82109">
    <property type="entry name" value="MIR domain"/>
    <property type="match status" value="2"/>
</dbReference>
<evidence type="ECO:0000256" key="2">
    <source>
        <dbReference type="ARBA" id="ARBA00004638"/>
    </source>
</evidence>
<keyword evidence="24" id="KW-1185">Reference proteome</keyword>
<reference evidence="23" key="3">
    <citation type="submission" date="2025-09" db="UniProtKB">
        <authorList>
            <consortium name="Ensembl"/>
        </authorList>
    </citation>
    <scope>IDENTIFICATION</scope>
</reference>
<dbReference type="InterPro" id="IPR005821">
    <property type="entry name" value="Ion_trans_dom"/>
</dbReference>
<comment type="subunit">
    <text evidence="21">Homotetramer.</text>
</comment>
<comment type="similarity">
    <text evidence="3 21">Belongs to the InsP3 receptor family.</text>
</comment>
<comment type="function">
    <text evidence="21">Receptor for inositol 1,4,5-trisphosphate, a second messenger that mediates the release of intracellular calcium.</text>
</comment>
<dbReference type="FunFam" id="2.80.10.50:FF:000002">
    <property type="entry name" value="Inositol 1,4,5-trisphosphate receptor type 2"/>
    <property type="match status" value="1"/>
</dbReference>
<evidence type="ECO:0000256" key="14">
    <source>
        <dbReference type="ARBA" id="ARBA00023136"/>
    </source>
</evidence>
<evidence type="ECO:0000256" key="19">
    <source>
        <dbReference type="ARBA" id="ARBA00023329"/>
    </source>
</evidence>
<evidence type="ECO:0000256" key="1">
    <source>
        <dbReference type="ARBA" id="ARBA00004477"/>
    </source>
</evidence>
<evidence type="ECO:0000256" key="15">
    <source>
        <dbReference type="ARBA" id="ARBA00023157"/>
    </source>
</evidence>
<organism evidence="23 24">
    <name type="scientific">Geospiza parvula</name>
    <name type="common">Small tree-finch</name>
    <name type="synonym">Camarhynchus parvulus</name>
    <dbReference type="NCBI Taxonomy" id="87175"/>
    <lineage>
        <taxon>Eukaryota</taxon>
        <taxon>Metazoa</taxon>
        <taxon>Chordata</taxon>
        <taxon>Craniata</taxon>
        <taxon>Vertebrata</taxon>
        <taxon>Euteleostomi</taxon>
        <taxon>Archelosauria</taxon>
        <taxon>Archosauria</taxon>
        <taxon>Dinosauria</taxon>
        <taxon>Saurischia</taxon>
        <taxon>Theropoda</taxon>
        <taxon>Coelurosauria</taxon>
        <taxon>Aves</taxon>
        <taxon>Neognathae</taxon>
        <taxon>Neoaves</taxon>
        <taxon>Telluraves</taxon>
        <taxon>Australaves</taxon>
        <taxon>Passeriformes</taxon>
        <taxon>Thraupidae</taxon>
        <taxon>Camarhynchus</taxon>
    </lineage>
</organism>
<keyword evidence="17 21" id="KW-1071">Ligand-gated ion channel</keyword>
<dbReference type="PANTHER" id="PTHR45816">
    <property type="entry name" value="MIR DOMAIN-CONTAINING PROTEIN"/>
    <property type="match status" value="1"/>
</dbReference>
<dbReference type="GO" id="GO:0070679">
    <property type="term" value="F:inositol 1,4,5 trisphosphate binding"/>
    <property type="evidence" value="ECO:0007669"/>
    <property type="project" value="UniProtKB-UniRule"/>
</dbReference>
<sequence length="2670" mass="305034">MNEMSSFLHIGDIVSLYAEGSVNGFISTLGLVDDRCVVEPAAGDLDNPPKKFRDCLFKVCPMNRYSAQKQYWKAKQTKQDKDKIADVVLLQKLQVTARAQMEQKQNETENKKVHGDVVKYGSVIQLLHMKSNKYLTVNKRLPALLEKNAMRVTLDATGNEGSWLFIQPFWKLRSNGDNVVVGDKVILNPVNAGQPLHASNYELADNAGCKEVNSVNCNTSWKINLFMQFCDHMEEVLKGGDVVRLFHAEQEKFLTCDEYKGKLHVFLRTTLRQSATSATSSNALWEVEVVHHDPCRGGAGHWNGLYRFKHLATGNYLAAEVRGRQRGAGTCPGAGAPLGGSSRASRRNTGEKIKYRLVAVPHGNDIASLFELDPTTLQKTDSFVPRNSYVRLRHLCTNTWIQSTNVPIDIDEERPIRLMLGTCPTKEDKEAFAIVSVPVSEIRDLDFANDASSMLANVVEKMNEGFLSQNDRRFVIQLLEDLVFFVSDVPNNGQNVLDIVVTKPNRERQKLMREQNILKQIFGILKAPFKDKGGEGPLVRLEELSDQKNAPYQYMFRLCYRVLRHSQEDYRKNQEHIAKQFGMMQSQIGYDILAEDTITALLHNNRKLLEKHITKTEVETFVSLVRKNREPRFLDYLSDLCVSNHIAIPVTQELICKCVLDSKNSDILIKTELRPVKEMSQTHEYLSIEYSEEEVWLTWTDKNNDHHEKSIRQLAQEARAGNAHDENVLSYYRYQLKLFARMCLDRQYLAIKEISQQLGVDLIFLCMADEMLPFDLRASFCHLMLHVHVDRDPQELVMPVKFARLWTEIPTAITIKDYDSNLNTSRDDKKNKFASTMEFVEDYLNNVVSEAVPFANEEKNKLTFEVVSLAHNLIYFGFYSFSELLRLTRTLLGIIDCVQNPQLMMQAVYNDEVTGKNVRRSIQGVGQMMSTMVLSRKQSIFSPPSLSAGSAPEQVDRGRSIENENIVVMETKLKILEILQFILNVRLDYRISYLLSVFKKEFVEVYPMQDSAADGTAPAFDSTTAAMNLDRIGEHAEAMFGVGKSSSMLEVDDEGGRMFLRVLIHLTMHDYPPLISGSLQLLFKHFSQRQEVLHTFKQVQLLISAQDVENYKVIKSELDKLRTMVEKSELWVDKKGSTKGDSAGEGNKKEKKEHGADEEVIAPGEKSSENYQIVKGILERLNKMCGVGEQVRKKQQRLLKNMDAHKVMLDLLQIPYEKGDAKMMEILKFTHQFLQKFCAGNQENQALLHKHLNLFLTPGLLEAETMQHIFLNNYQLCSEINETVPQHFIHCVATHGRHVQYLDFLHTIIKAEGKYVKKCQDMIMTELTNAGDDVVVFYNDKASLATLLEMMTAARDGVEENSPLMYHISLVDLLAACAEGKNVYTEIKCTSLLPLEDVVRVVTHEDCITEVKMAYVNFVNHCYVDTEVEMKEIYTSNHIWTLFENFTLDMAQMCKKREKRLPDATLEKYVLTVVLDTINAFFSSPFSENSTSLQTHQTIVVQLLQSTMRLLECPWLQQQHKSSVESCIRTLAMVAKSRSIALPMDLDAHVSSLLNSSSTSTVQRNTSSYKAATRSFPRVSTTPNQWDYKNIIEKLQDIINALEDRLKPLVEAELSVLVDVLHRPELLFMEGTEAFQRCESGGFLSKLVQHTKDLMETEEKLCIKVLRTLQQMLVKRNKYGERGNLLRKMLMNNYLQNKRSSSKGEMGDAAGGGQDQDWSAIAAVQCRLDREGATKLVADLIMNTKNEKIFQESILLAIRLLDGGNTEIQKSFYNLMTSDKKSEKFFKVLHDRMKKAQQETKSTVSVNMSDIGNKPREDKDEPDPGTKGRGDTFLLPGTPTRYPMAVGFRKGHEPGEQGQNNEMGVTVLIMEPILRFLQLLCENHNRDLQNFLRCQNNKTNYNLVCETLQFLDIMCGSTTGGLGLLGLYINEYNVALITQTLETLTEYCQGPCHENQSCIVTHESNGIDIITALILNDISPLCKYRMDLVLQLKDNASKLLLALMESRHDSENAERILISLRPQELVDVIKKAYLQEEECENAEVSPREVGHNIYILALQLSRHNKSLQQLLKPVKRIQEEEEEGISSMLSLNNKQLSQMLKSTAPVQEEEEDPLAYYEKHTSQIEIVRLDRSMEQIIFPVPGICEFLTKETKYRLFTTTEQDEQGSKVSDFFDQSSFLHNEMEWQKKLRSKSKDPVGMPLMYWFSRRMTLWGSISFNLAVFINIIIAFFYPYVEATSMGVLDSPLISLLFWILICFSIMALFTKRYGVRPLLVALILRSIYYLGIGLTLNILGALNLTNKIVFVVSFVGNRGTFIRGYKAMIMDVEFLYHVGYIVTSVLGLFVHELFYSILLFDLIYREETLFNVIKSVTRNGRSILLTALLALILVYLFSIVGFLFLKDDFILEVDRLPDNDPLGMQKNMETFMESCSSDKISCSAAPTALEEADPEQWERACDTLLMCIVTVLNHGLRNGGGVGDILRKPSKDESLFPARVVYDLLFFFIVIIIVLNLIFGVIIDTFADLRSEKQKKEEILKTTCFICGLERDKFDNKTVSFEEHIKYEHNMWNYLYFIVLVRVKNKTDYTGPESYVAQMIKNKNLDWFPRMRAMSLVSNEGEGEQNEIRNLQDKLNTTMKLVSHLTSQLNELKEQMTEQRKRRQRMGFVDVQNTMNH</sequence>
<dbReference type="Pfam" id="PF02815">
    <property type="entry name" value="MIR"/>
    <property type="match status" value="1"/>
</dbReference>
<evidence type="ECO:0000256" key="18">
    <source>
        <dbReference type="ARBA" id="ARBA00023303"/>
    </source>
</evidence>
<reference evidence="23" key="2">
    <citation type="submission" date="2025-08" db="UniProtKB">
        <authorList>
            <consortium name="Ensembl"/>
        </authorList>
    </citation>
    <scope>IDENTIFICATION</scope>
</reference>
<keyword evidence="10 21" id="KW-0256">Endoplasmic reticulum</keyword>
<evidence type="ECO:0000256" key="6">
    <source>
        <dbReference type="ARBA" id="ARBA00022568"/>
    </source>
</evidence>
<evidence type="ECO:0000256" key="3">
    <source>
        <dbReference type="ARBA" id="ARBA00009453"/>
    </source>
</evidence>
<evidence type="ECO:0000256" key="20">
    <source>
        <dbReference type="ARBA" id="ARBA00036634"/>
    </source>
</evidence>
<dbReference type="Pfam" id="PF08709">
    <property type="entry name" value="Ins145_P3_rec"/>
    <property type="match status" value="1"/>
</dbReference>
<dbReference type="InterPro" id="IPR036300">
    <property type="entry name" value="MIR_dom_sf"/>
</dbReference>
<feature type="region of interest" description="Disordered" evidence="22">
    <location>
        <begin position="1135"/>
        <end position="1162"/>
    </location>
</feature>
<protein>
    <recommendedName>
        <fullName evidence="21">Inositol 1,4,5-trisphosphate receptor</fullName>
    </recommendedName>
</protein>
<dbReference type="SMART" id="SM00472">
    <property type="entry name" value="MIR"/>
    <property type="match status" value="4"/>
</dbReference>
<keyword evidence="8 21" id="KW-0812">Transmembrane</keyword>
<dbReference type="Ensembl" id="ENSCPVT00000007178.2">
    <property type="protein sequence ID" value="ENSCPVP00000006913.2"/>
    <property type="gene ID" value="ENSCPVG00000003582.2"/>
</dbReference>
<feature type="transmembrane region" description="Helical" evidence="21">
    <location>
        <begin position="2208"/>
        <end position="2233"/>
    </location>
</feature>
<evidence type="ECO:0000256" key="17">
    <source>
        <dbReference type="ARBA" id="ARBA00023286"/>
    </source>
</evidence>
<feature type="transmembrane region" description="Helical" evidence="21">
    <location>
        <begin position="2497"/>
        <end position="2520"/>
    </location>
</feature>
<evidence type="ECO:0000256" key="8">
    <source>
        <dbReference type="ARBA" id="ARBA00022692"/>
    </source>
</evidence>
<keyword evidence="7 21" id="KW-0107">Calcium channel</keyword>
<evidence type="ECO:0000256" key="5">
    <source>
        <dbReference type="ARBA" id="ARBA00022553"/>
    </source>
</evidence>
<dbReference type="Pfam" id="PF01365">
    <property type="entry name" value="RYDR_ITPR"/>
    <property type="match status" value="2"/>
</dbReference>
<evidence type="ECO:0000313" key="23">
    <source>
        <dbReference type="Ensembl" id="ENSCPVP00000006913.2"/>
    </source>
</evidence>
<comment type="catalytic activity">
    <reaction evidence="20">
        <text>Ca(2+)(in) = Ca(2+)(out)</text>
        <dbReference type="Rhea" id="RHEA:29671"/>
        <dbReference type="ChEBI" id="CHEBI:29108"/>
    </reaction>
</comment>
<evidence type="ECO:0000256" key="10">
    <source>
        <dbReference type="ARBA" id="ARBA00022824"/>
    </source>
</evidence>
<feature type="transmembrane region" description="Helical" evidence="21">
    <location>
        <begin position="2245"/>
        <end position="2263"/>
    </location>
</feature>
<evidence type="ECO:0000256" key="12">
    <source>
        <dbReference type="ARBA" id="ARBA00022989"/>
    </source>
</evidence>
<feature type="compositionally biased region" description="Basic and acidic residues" evidence="22">
    <location>
        <begin position="1813"/>
        <end position="1830"/>
    </location>
</feature>
<accession>A0A8C3MIH0</accession>
<dbReference type="PANTHER" id="PTHR45816:SF1">
    <property type="entry name" value="INOSITOL 1,4,5-TRISPHOSPHATE RECEPTOR"/>
    <property type="match status" value="1"/>
</dbReference>
<evidence type="ECO:0000313" key="24">
    <source>
        <dbReference type="Proteomes" id="UP000694382"/>
    </source>
</evidence>
<evidence type="ECO:0000256" key="22">
    <source>
        <dbReference type="SAM" id="MobiDB-lite"/>
    </source>
</evidence>
<keyword evidence="16 21" id="KW-0675">Receptor</keyword>
<dbReference type="SUPFAM" id="SSF100909">
    <property type="entry name" value="IP3 receptor type 1 binding core, domain 2"/>
    <property type="match status" value="2"/>
</dbReference>
<keyword evidence="13 21" id="KW-0406">Ion transport</keyword>
<feature type="transmembrane region" description="Helical" evidence="21">
    <location>
        <begin position="2376"/>
        <end position="2398"/>
    </location>
</feature>
<evidence type="ECO:0000256" key="7">
    <source>
        <dbReference type="ARBA" id="ARBA00022673"/>
    </source>
</evidence>
<dbReference type="Proteomes" id="UP000694382">
    <property type="component" value="Chromosome 26"/>
</dbReference>
<evidence type="ECO:0000256" key="13">
    <source>
        <dbReference type="ARBA" id="ARBA00023065"/>
    </source>
</evidence>
<evidence type="ECO:0000256" key="9">
    <source>
        <dbReference type="ARBA" id="ARBA00022737"/>
    </source>
</evidence>
<evidence type="ECO:0000256" key="16">
    <source>
        <dbReference type="ARBA" id="ARBA00023170"/>
    </source>
</evidence>
<evidence type="ECO:0000256" key="4">
    <source>
        <dbReference type="ARBA" id="ARBA00022448"/>
    </source>
</evidence>
<dbReference type="Gene3D" id="2.80.10.50">
    <property type="match status" value="2"/>
</dbReference>
<feature type="compositionally biased region" description="Polar residues" evidence="22">
    <location>
        <begin position="1799"/>
        <end position="1810"/>
    </location>
</feature>
<dbReference type="InterPro" id="IPR000699">
    <property type="entry name" value="RIH_dom"/>
</dbReference>
<dbReference type="PRINTS" id="PR00779">
    <property type="entry name" value="INSP3RECEPTR"/>
</dbReference>
<dbReference type="Pfam" id="PF08454">
    <property type="entry name" value="RIH_assoc"/>
    <property type="match status" value="1"/>
</dbReference>
<name>A0A8C3MIH0_GEOPR</name>
<feature type="transmembrane region" description="Helical" evidence="21">
    <location>
        <begin position="2275"/>
        <end position="2295"/>
    </location>
</feature>
<proteinExistence type="inferred from homology"/>
<evidence type="ECO:0000256" key="21">
    <source>
        <dbReference type="RuleBase" id="RU368044"/>
    </source>
</evidence>
<dbReference type="PROSITE" id="PS50919">
    <property type="entry name" value="MIR"/>
    <property type="match status" value="2"/>
</dbReference>
<dbReference type="GO" id="GO:0051209">
    <property type="term" value="P:release of sequestered calcium ion into cytosol"/>
    <property type="evidence" value="ECO:0007669"/>
    <property type="project" value="UniProtKB-UniRule"/>
</dbReference>
<keyword evidence="19" id="KW-0968">Cytoplasmic vesicle</keyword>
<keyword evidence="18 21" id="KW-0407">Ion channel</keyword>
<keyword evidence="15" id="KW-1015">Disulfide bond</keyword>
<keyword evidence="4 21" id="KW-0813">Transport</keyword>
<dbReference type="FunFam" id="2.80.10.50:FF:000028">
    <property type="entry name" value="Inositol 1,4,5-trisphosphate receptor type 3"/>
    <property type="match status" value="1"/>
</dbReference>
<dbReference type="GO" id="GO:0030658">
    <property type="term" value="C:transport vesicle membrane"/>
    <property type="evidence" value="ECO:0007669"/>
    <property type="project" value="UniProtKB-SubCell"/>
</dbReference>
<feature type="compositionally biased region" description="Basic and acidic residues" evidence="22">
    <location>
        <begin position="1146"/>
        <end position="1157"/>
    </location>
</feature>
<dbReference type="InterPro" id="IPR035910">
    <property type="entry name" value="RyR/IP3R_RIH_dom_sf"/>
</dbReference>
<reference evidence="23" key="1">
    <citation type="submission" date="2020-02" db="EMBL/GenBank/DDBJ databases">
        <authorList>
            <person name="Enbody D E."/>
            <person name="Pettersson E M."/>
        </authorList>
    </citation>
    <scope>NUCLEOTIDE SEQUENCE [LARGE SCALE GENOMIC DNA]</scope>
</reference>
<dbReference type="Pfam" id="PF00520">
    <property type="entry name" value="Ion_trans"/>
    <property type="match status" value="1"/>
</dbReference>
<keyword evidence="6 21" id="KW-0109">Calcium transport</keyword>
<feature type="region of interest" description="Disordered" evidence="22">
    <location>
        <begin position="1796"/>
        <end position="1834"/>
    </location>
</feature>
<keyword evidence="5" id="KW-0597">Phosphoprotein</keyword>
<evidence type="ECO:0000256" key="11">
    <source>
        <dbReference type="ARBA" id="ARBA00022837"/>
    </source>
</evidence>
<dbReference type="GO" id="GO:0005789">
    <property type="term" value="C:endoplasmic reticulum membrane"/>
    <property type="evidence" value="ECO:0007669"/>
    <property type="project" value="UniProtKB-SubCell"/>
</dbReference>
<accession>A0A8U8BV43</accession>
<dbReference type="InterPro" id="IPR016093">
    <property type="entry name" value="MIR_motif"/>
</dbReference>
<dbReference type="InterPro" id="IPR015925">
    <property type="entry name" value="Ryanodine_IP3_receptor"/>
</dbReference>
<comment type="subcellular location">
    <subcellularLocation>
        <location evidence="2">Cytoplasmic vesicle</location>
        <location evidence="2">Secretory vesicle membrane</location>
        <topology evidence="2">Multi-pass membrane protein</topology>
    </subcellularLocation>
    <subcellularLocation>
        <location evidence="1 21">Endoplasmic reticulum membrane</location>
        <topology evidence="1 21">Multi-pass membrane protein</topology>
    </subcellularLocation>
</comment>
<dbReference type="GO" id="GO:0005220">
    <property type="term" value="F:inositol 1,4,5-trisphosphate-gated calcium channel activity"/>
    <property type="evidence" value="ECO:0007669"/>
    <property type="project" value="UniProtKB-UniRule"/>
</dbReference>
<dbReference type="InterPro" id="IPR000493">
    <property type="entry name" value="InsP3_rcpt"/>
</dbReference>
<comment type="domain">
    <text evidence="21">Composed of a large N-terminal cytoplasmic domain (CD) followed by a juxtamembrane domain (JD) and a transmembrane domain (TMD).</text>
</comment>
<dbReference type="FunFam" id="1.25.10.30:FF:000001">
    <property type="entry name" value="Inositol 1,4,5-trisphosphate receptor, type 2"/>
    <property type="match status" value="1"/>
</dbReference>
<keyword evidence="11 21" id="KW-0106">Calcium</keyword>
<dbReference type="InterPro" id="IPR014821">
    <property type="entry name" value="Ins145_P3_rcpt"/>
</dbReference>
<feature type="region of interest" description="Disordered" evidence="22">
    <location>
        <begin position="2651"/>
        <end position="2670"/>
    </location>
</feature>
<keyword evidence="9" id="KW-0677">Repeat</keyword>
<dbReference type="InterPro" id="IPR013662">
    <property type="entry name" value="RIH_assoc-dom"/>
</dbReference>